<keyword evidence="1" id="KW-1133">Transmembrane helix</keyword>
<proteinExistence type="predicted"/>
<evidence type="ECO:0000313" key="3">
    <source>
        <dbReference type="Proteomes" id="UP000824469"/>
    </source>
</evidence>
<feature type="transmembrane region" description="Helical" evidence="1">
    <location>
        <begin position="303"/>
        <end position="326"/>
    </location>
</feature>
<protein>
    <submittedName>
        <fullName evidence="2">Uncharacterized protein</fullName>
    </submittedName>
</protein>
<keyword evidence="1" id="KW-0472">Membrane</keyword>
<evidence type="ECO:0000256" key="1">
    <source>
        <dbReference type="SAM" id="Phobius"/>
    </source>
</evidence>
<reference evidence="2 3" key="1">
    <citation type="journal article" date="2021" name="Nat. Plants">
        <title>The Taxus genome provides insights into paclitaxel biosynthesis.</title>
        <authorList>
            <person name="Xiong X."/>
            <person name="Gou J."/>
            <person name="Liao Q."/>
            <person name="Li Y."/>
            <person name="Zhou Q."/>
            <person name="Bi G."/>
            <person name="Li C."/>
            <person name="Du R."/>
            <person name="Wang X."/>
            <person name="Sun T."/>
            <person name="Guo L."/>
            <person name="Liang H."/>
            <person name="Lu P."/>
            <person name="Wu Y."/>
            <person name="Zhang Z."/>
            <person name="Ro D.K."/>
            <person name="Shang Y."/>
            <person name="Huang S."/>
            <person name="Yan J."/>
        </authorList>
    </citation>
    <scope>NUCLEOTIDE SEQUENCE [LARGE SCALE GENOMIC DNA]</scope>
    <source>
        <strain evidence="2">Ta-2019</strain>
    </source>
</reference>
<keyword evidence="3" id="KW-1185">Reference proteome</keyword>
<evidence type="ECO:0000313" key="2">
    <source>
        <dbReference type="EMBL" id="KAH9289661.1"/>
    </source>
</evidence>
<organism evidence="2 3">
    <name type="scientific">Taxus chinensis</name>
    <name type="common">Chinese yew</name>
    <name type="synonym">Taxus wallichiana var. chinensis</name>
    <dbReference type="NCBI Taxonomy" id="29808"/>
    <lineage>
        <taxon>Eukaryota</taxon>
        <taxon>Viridiplantae</taxon>
        <taxon>Streptophyta</taxon>
        <taxon>Embryophyta</taxon>
        <taxon>Tracheophyta</taxon>
        <taxon>Spermatophyta</taxon>
        <taxon>Pinopsida</taxon>
        <taxon>Pinidae</taxon>
        <taxon>Conifers II</taxon>
        <taxon>Cupressales</taxon>
        <taxon>Taxaceae</taxon>
        <taxon>Taxus</taxon>
    </lineage>
</organism>
<accession>A0AA38F581</accession>
<sequence>MYCCGIEQASRACGSNGVARWERVKALSVVVQLDSLSLSIAERCMEGLELCSGPLEECVAEELLDEAVRFAGFLLSRDVKAFLAFISSDIGPVSLAYFPVEGLVSTFVKLHSRFHRLPVGLPVESQPILVSQVSGASLEVLAPVVVLDPFQTSDPAPAPISSVSAPVEGNLERTSLGDSFLSDGPSPVQARPWWRFSSSFSVSVHVGAFRRLWLSVVGLRGCGFVLVLFWSGADLIPLLLVTRLLSVRAVVVFDFLGRPALPAVRWSPSGSFCVWLWVVVSATAAGCRWLFVFGAFPPVGGFVGWFACPTSFFAPSLFSSAFPLPLPLL</sequence>
<feature type="transmembrane region" description="Helical" evidence="1">
    <location>
        <begin position="236"/>
        <end position="257"/>
    </location>
</feature>
<name>A0AA38F581_TAXCH</name>
<feature type="transmembrane region" description="Helical" evidence="1">
    <location>
        <begin position="269"/>
        <end position="291"/>
    </location>
</feature>
<dbReference type="AlphaFoldDB" id="A0AA38F581"/>
<gene>
    <name evidence="2" type="ORF">KI387_033778</name>
</gene>
<dbReference type="Proteomes" id="UP000824469">
    <property type="component" value="Unassembled WGS sequence"/>
</dbReference>
<keyword evidence="1" id="KW-0812">Transmembrane</keyword>
<comment type="caution">
    <text evidence="2">The sequence shown here is derived from an EMBL/GenBank/DDBJ whole genome shotgun (WGS) entry which is preliminary data.</text>
</comment>
<dbReference type="EMBL" id="JAHRHJ020003813">
    <property type="protein sequence ID" value="KAH9289661.1"/>
    <property type="molecule type" value="Genomic_DNA"/>
</dbReference>
<feature type="transmembrane region" description="Helical" evidence="1">
    <location>
        <begin position="212"/>
        <end position="230"/>
    </location>
</feature>